<organism evidence="1 2">
    <name type="scientific">Xanthomonas vesicatoria ATCC 35937</name>
    <dbReference type="NCBI Taxonomy" id="925775"/>
    <lineage>
        <taxon>Bacteria</taxon>
        <taxon>Pseudomonadati</taxon>
        <taxon>Pseudomonadota</taxon>
        <taxon>Gammaproteobacteria</taxon>
        <taxon>Lysobacterales</taxon>
        <taxon>Lysobacteraceae</taxon>
        <taxon>Xanthomonas</taxon>
    </lineage>
</organism>
<protein>
    <submittedName>
        <fullName evidence="1">Uncharacterized protein</fullName>
    </submittedName>
</protein>
<evidence type="ECO:0000313" key="1">
    <source>
        <dbReference type="EMBL" id="EGD10467.1"/>
    </source>
</evidence>
<reference evidence="1 2" key="1">
    <citation type="journal article" date="2011" name="BMC Genomics">
        <title>Comparative genomics reveals diversity among xanthomonads infecting tomato and pepper.</title>
        <authorList>
            <person name="Potnis N."/>
            <person name="Krasileva K."/>
            <person name="Chow V."/>
            <person name="Almeida N.F."/>
            <person name="Patil P.B."/>
            <person name="Ryan R.P."/>
            <person name="Sharlach M."/>
            <person name="Behlau F."/>
            <person name="Dow J.M."/>
            <person name="Momol M.T."/>
            <person name="White F.F."/>
            <person name="Preston J.F."/>
            <person name="Vinatzer B.A."/>
            <person name="Koebnik R."/>
            <person name="Setubal J.C."/>
            <person name="Norman D.J."/>
            <person name="Staskawicz B.J."/>
            <person name="Jones J.B."/>
        </authorList>
    </citation>
    <scope>NUCLEOTIDE SEQUENCE [LARGE SCALE GENOMIC DNA]</scope>
    <source>
        <strain evidence="1 2">ATCC 35937</strain>
    </source>
</reference>
<sequence length="36" mass="3897">MHALEPHSLDPQMGDGMRVLAVLLETGFLEFAASGR</sequence>
<name>F0BAK9_9XANT</name>
<dbReference type="Proteomes" id="UP000003299">
    <property type="component" value="Unassembled WGS sequence"/>
</dbReference>
<accession>F0BAK9</accession>
<dbReference type="AlphaFoldDB" id="F0BAK9"/>
<proteinExistence type="predicted"/>
<comment type="caution">
    <text evidence="1">The sequence shown here is derived from an EMBL/GenBank/DDBJ whole genome shotgun (WGS) entry which is preliminary data.</text>
</comment>
<evidence type="ECO:0000313" key="2">
    <source>
        <dbReference type="Proteomes" id="UP000003299"/>
    </source>
</evidence>
<gene>
    <name evidence="1" type="ORF">XVE_1118</name>
</gene>
<dbReference type="EMBL" id="AEQV01000028">
    <property type="protein sequence ID" value="EGD10467.1"/>
    <property type="molecule type" value="Genomic_DNA"/>
</dbReference>